<dbReference type="RefSeq" id="WP_390328668.1">
    <property type="nucleotide sequence ID" value="NZ_JBHRTP010000071.1"/>
</dbReference>
<organism evidence="2 3">
    <name type="scientific">Undibacterium arcticum</name>
    <dbReference type="NCBI Taxonomy" id="1762892"/>
    <lineage>
        <taxon>Bacteria</taxon>
        <taxon>Pseudomonadati</taxon>
        <taxon>Pseudomonadota</taxon>
        <taxon>Betaproteobacteria</taxon>
        <taxon>Burkholderiales</taxon>
        <taxon>Oxalobacteraceae</taxon>
        <taxon>Undibacterium</taxon>
    </lineage>
</organism>
<feature type="compositionally biased region" description="Polar residues" evidence="1">
    <location>
        <begin position="161"/>
        <end position="174"/>
    </location>
</feature>
<evidence type="ECO:0000256" key="1">
    <source>
        <dbReference type="SAM" id="MobiDB-lite"/>
    </source>
</evidence>
<keyword evidence="3" id="KW-1185">Reference proteome</keyword>
<feature type="compositionally biased region" description="Basic and acidic residues" evidence="1">
    <location>
        <begin position="147"/>
        <end position="159"/>
    </location>
</feature>
<protein>
    <submittedName>
        <fullName evidence="2">Uncharacterized protein</fullName>
    </submittedName>
</protein>
<name>A0ABV7F7J2_9BURK</name>
<dbReference type="EMBL" id="JBHRTP010000071">
    <property type="protein sequence ID" value="MFC3110226.1"/>
    <property type="molecule type" value="Genomic_DNA"/>
</dbReference>
<sequence length="356" mass="38803">MNYAEIESRLTALALPVPNPSGLAAIRSVEGEKFDRNLREAERQDQVATGYLASVIKATAPFCAEVLTQHGFDAELANLIRVSAEEGTTLFRALNALKKGGDVASVAETYLVNHFEKRKSHIGVEDPDQLPEFGESTRPRAGTLPKKSTEQGARQKRDPSQFFSSKPLNRQTPATPAETDAKTLAADLENPAATEPAKKYNTHRVYGQKYAMCFGDDMTIDGNTHTVRIEGAKASGIRTYSWDKKIGIQLTQAEIFTVLSVLFLRLQKVSLEGHGPRHDKTFSIENQGGHFFFKISQLGVGTFALPISGADAIPISTMLLKQIRLNAPHLSDTMILAMISNAVAIDTGNASEKHPA</sequence>
<evidence type="ECO:0000313" key="2">
    <source>
        <dbReference type="EMBL" id="MFC3110226.1"/>
    </source>
</evidence>
<reference evidence="3" key="1">
    <citation type="journal article" date="2019" name="Int. J. Syst. Evol. Microbiol.">
        <title>The Global Catalogue of Microorganisms (GCM) 10K type strain sequencing project: providing services to taxonomists for standard genome sequencing and annotation.</title>
        <authorList>
            <consortium name="The Broad Institute Genomics Platform"/>
            <consortium name="The Broad Institute Genome Sequencing Center for Infectious Disease"/>
            <person name="Wu L."/>
            <person name="Ma J."/>
        </authorList>
    </citation>
    <scope>NUCLEOTIDE SEQUENCE [LARGE SCALE GENOMIC DNA]</scope>
    <source>
        <strain evidence="3">KCTC 42986</strain>
    </source>
</reference>
<accession>A0ABV7F7J2</accession>
<dbReference type="Proteomes" id="UP001595530">
    <property type="component" value="Unassembled WGS sequence"/>
</dbReference>
<proteinExistence type="predicted"/>
<comment type="caution">
    <text evidence="2">The sequence shown here is derived from an EMBL/GenBank/DDBJ whole genome shotgun (WGS) entry which is preliminary data.</text>
</comment>
<evidence type="ECO:0000313" key="3">
    <source>
        <dbReference type="Proteomes" id="UP001595530"/>
    </source>
</evidence>
<feature type="region of interest" description="Disordered" evidence="1">
    <location>
        <begin position="122"/>
        <end position="178"/>
    </location>
</feature>
<gene>
    <name evidence="2" type="ORF">ACFOFO_20055</name>
</gene>